<evidence type="ECO:0000313" key="1">
    <source>
        <dbReference type="Proteomes" id="UP000235220"/>
    </source>
</evidence>
<protein>
    <submittedName>
        <fullName evidence="2">Chaperone protein dnaJ 20, chloroplastic-like</fullName>
    </submittedName>
</protein>
<dbReference type="STRING" id="51240.A0A2I4HSI5"/>
<dbReference type="InterPro" id="IPR053232">
    <property type="entry name" value="DnaJ_C/III_chloroplastic"/>
</dbReference>
<dbReference type="SUPFAM" id="SSF46565">
    <property type="entry name" value="Chaperone J-domain"/>
    <property type="match status" value="1"/>
</dbReference>
<accession>A0A2I4HSI5</accession>
<dbReference type="KEGG" id="jre:109021016"/>
<reference evidence="2" key="1">
    <citation type="submission" date="2025-08" db="UniProtKB">
        <authorList>
            <consortium name="RefSeq"/>
        </authorList>
    </citation>
    <scope>IDENTIFICATION</scope>
    <source>
        <tissue evidence="2">Leaves</tissue>
    </source>
</reference>
<dbReference type="AlphaFoldDB" id="A0A2I4HSI5"/>
<dbReference type="Gene3D" id="1.10.287.110">
    <property type="entry name" value="DnaJ domain"/>
    <property type="match status" value="1"/>
</dbReference>
<dbReference type="Pfam" id="PF00226">
    <property type="entry name" value="DnaJ"/>
    <property type="match status" value="1"/>
</dbReference>
<dbReference type="GeneID" id="109021016"/>
<evidence type="ECO:0000313" key="2">
    <source>
        <dbReference type="RefSeq" id="XP_018859102.1"/>
    </source>
</evidence>
<dbReference type="CDD" id="cd06257">
    <property type="entry name" value="DnaJ"/>
    <property type="match status" value="1"/>
</dbReference>
<dbReference type="RefSeq" id="XP_018859102.1">
    <property type="nucleotide sequence ID" value="XM_019003557.1"/>
</dbReference>
<dbReference type="Gramene" id="Jr10_11840_p1">
    <property type="protein sequence ID" value="cds.Jr10_11840_p1"/>
    <property type="gene ID" value="Jr10_11840"/>
</dbReference>
<dbReference type="OrthoDB" id="10250354at2759"/>
<dbReference type="PRINTS" id="PR00625">
    <property type="entry name" value="JDOMAIN"/>
</dbReference>
<dbReference type="SMART" id="SM00271">
    <property type="entry name" value="DnaJ"/>
    <property type="match status" value="1"/>
</dbReference>
<dbReference type="Proteomes" id="UP000235220">
    <property type="component" value="Chromosome 10"/>
</dbReference>
<gene>
    <name evidence="2" type="primary">LOC109021016</name>
</gene>
<proteinExistence type="predicted"/>
<organism evidence="1 2">
    <name type="scientific">Juglans regia</name>
    <name type="common">English walnut</name>
    <dbReference type="NCBI Taxonomy" id="51240"/>
    <lineage>
        <taxon>Eukaryota</taxon>
        <taxon>Viridiplantae</taxon>
        <taxon>Streptophyta</taxon>
        <taxon>Embryophyta</taxon>
        <taxon>Tracheophyta</taxon>
        <taxon>Spermatophyta</taxon>
        <taxon>Magnoliopsida</taxon>
        <taxon>eudicotyledons</taxon>
        <taxon>Gunneridae</taxon>
        <taxon>Pentapetalae</taxon>
        <taxon>rosids</taxon>
        <taxon>fabids</taxon>
        <taxon>Fagales</taxon>
        <taxon>Juglandaceae</taxon>
        <taxon>Juglans</taxon>
    </lineage>
</organism>
<dbReference type="InterPro" id="IPR001623">
    <property type="entry name" value="DnaJ_domain"/>
</dbReference>
<name>A0A2I4HSI5_JUGRE</name>
<dbReference type="PROSITE" id="PS00636">
    <property type="entry name" value="DNAJ_1"/>
    <property type="match status" value="1"/>
</dbReference>
<dbReference type="InterPro" id="IPR036869">
    <property type="entry name" value="J_dom_sf"/>
</dbReference>
<dbReference type="PANTHER" id="PTHR45090">
    <property type="entry name" value="CHAPERONE PROTEIN DNAJ 20 CHLOROPLASTIC"/>
    <property type="match status" value="1"/>
</dbReference>
<dbReference type="PROSITE" id="PS50076">
    <property type="entry name" value="DNAJ_2"/>
    <property type="match status" value="1"/>
</dbReference>
<dbReference type="InterPro" id="IPR018253">
    <property type="entry name" value="DnaJ_domain_CS"/>
</dbReference>
<dbReference type="GO" id="GO:0009507">
    <property type="term" value="C:chloroplast"/>
    <property type="evidence" value="ECO:0000318"/>
    <property type="project" value="GO_Central"/>
</dbReference>
<dbReference type="PANTHER" id="PTHR45090:SF3">
    <property type="entry name" value="OS09G0368800 PROTEIN"/>
    <property type="match status" value="1"/>
</dbReference>
<keyword evidence="1" id="KW-1185">Reference proteome</keyword>
<sequence length="182" mass="21230">MEISLRMSPKIATVVLVPKLQKTRSSRRKAYHEFNNISCRSNEVAMQKRDVTNFYEVLSLGSDHRNVSFDEIKKAYRNLALQCHPDVCPDPSAKQESTKRFVELRKAYDTLSDPISRQMYDYELALVKTITWSEVGGVSAEENRKYSSRFSKEVWEKQLSGLKKRSQIRMEIRTKKYAGHEM</sequence>